<reference evidence="2 3" key="1">
    <citation type="submission" date="2017-09" db="EMBL/GenBank/DDBJ databases">
        <authorList>
            <person name="Perez-Cataluna A."/>
            <person name="Figueras M.J."/>
            <person name="Salas-Masso N."/>
        </authorList>
    </citation>
    <scope>NUCLEOTIDE SEQUENCE [LARGE SCALE GENOMIC DNA]</scope>
    <source>
        <strain evidence="2 3">F138-33</strain>
    </source>
</reference>
<dbReference type="GO" id="GO:0032259">
    <property type="term" value="P:methylation"/>
    <property type="evidence" value="ECO:0007669"/>
    <property type="project" value="UniProtKB-KW"/>
</dbReference>
<dbReference type="InterPro" id="IPR029063">
    <property type="entry name" value="SAM-dependent_MTases_sf"/>
</dbReference>
<evidence type="ECO:0000259" key="1">
    <source>
        <dbReference type="Pfam" id="PF08241"/>
    </source>
</evidence>
<organism evidence="2 3">
    <name type="scientific">Malaciobacter canalis</name>
    <dbReference type="NCBI Taxonomy" id="1912871"/>
    <lineage>
        <taxon>Bacteria</taxon>
        <taxon>Pseudomonadati</taxon>
        <taxon>Campylobacterota</taxon>
        <taxon>Epsilonproteobacteria</taxon>
        <taxon>Campylobacterales</taxon>
        <taxon>Arcobacteraceae</taxon>
        <taxon>Malaciobacter</taxon>
    </lineage>
</organism>
<comment type="caution">
    <text evidence="2">The sequence shown here is derived from an EMBL/GenBank/DDBJ whole genome shotgun (WGS) entry which is preliminary data.</text>
</comment>
<dbReference type="NCBIfam" id="TIGR03587">
    <property type="entry name" value="Pse_Me-ase"/>
    <property type="match status" value="1"/>
</dbReference>
<dbReference type="CDD" id="cd02440">
    <property type="entry name" value="AdoMet_MTases"/>
    <property type="match status" value="1"/>
</dbReference>
<keyword evidence="2" id="KW-0808">Transferase</keyword>
<dbReference type="Proteomes" id="UP000221384">
    <property type="component" value="Unassembled WGS sequence"/>
</dbReference>
<accession>A0ABX4LPM3</accession>
<name>A0ABX4LPM3_9BACT</name>
<dbReference type="RefSeq" id="WP_099334556.1">
    <property type="nucleotide sequence ID" value="NZ_CP042812.1"/>
</dbReference>
<dbReference type="Pfam" id="PF08241">
    <property type="entry name" value="Methyltransf_11"/>
    <property type="match status" value="1"/>
</dbReference>
<dbReference type="EMBL" id="NWVW01000008">
    <property type="protein sequence ID" value="PHO09693.1"/>
    <property type="molecule type" value="Genomic_DNA"/>
</dbReference>
<dbReference type="InterPro" id="IPR020027">
    <property type="entry name" value="Pseudamin_synth-assoc_MeTrfase"/>
</dbReference>
<keyword evidence="3" id="KW-1185">Reference proteome</keyword>
<evidence type="ECO:0000313" key="3">
    <source>
        <dbReference type="Proteomes" id="UP000221384"/>
    </source>
</evidence>
<gene>
    <name evidence="2" type="ORF">CPG37_08155</name>
</gene>
<dbReference type="SUPFAM" id="SSF53335">
    <property type="entry name" value="S-adenosyl-L-methionine-dependent methyltransferases"/>
    <property type="match status" value="1"/>
</dbReference>
<dbReference type="InterPro" id="IPR013216">
    <property type="entry name" value="Methyltransf_11"/>
</dbReference>
<dbReference type="GO" id="GO:0008168">
    <property type="term" value="F:methyltransferase activity"/>
    <property type="evidence" value="ECO:0007669"/>
    <property type="project" value="UniProtKB-KW"/>
</dbReference>
<dbReference type="Gene3D" id="3.40.50.150">
    <property type="entry name" value="Vaccinia Virus protein VP39"/>
    <property type="match status" value="1"/>
</dbReference>
<evidence type="ECO:0000313" key="2">
    <source>
        <dbReference type="EMBL" id="PHO09693.1"/>
    </source>
</evidence>
<protein>
    <submittedName>
        <fullName evidence="2">Methyltransferase type 11</fullName>
    </submittedName>
</protein>
<sequence>MEKNFQRQTWEDEFGKEYLQRNIYTPKHLDEFYKNRYTLSRTDLNNRFLKNINKDAKILEVGTNIGNQLLHLQNMGFENLYGIEIQERAINFAKKRADNLNIIKGDALDIPFKDAYFDLVFTSGVLIHISPDNINFAIDEIYRVTNSYIWGFEYYAEEYTDLMYQGNKDLMWKADFMKLYKERKKDLVKLDELKVSYNDDKNLIDQMFLLQK</sequence>
<proteinExistence type="predicted"/>
<feature type="domain" description="Methyltransferase type 11" evidence="1">
    <location>
        <begin position="59"/>
        <end position="145"/>
    </location>
</feature>
<keyword evidence="2" id="KW-0489">Methyltransferase</keyword>